<feature type="transmembrane region" description="Helical" evidence="6">
    <location>
        <begin position="86"/>
        <end position="108"/>
    </location>
</feature>
<comment type="similarity">
    <text evidence="2">Belongs to the GtrA family.</text>
</comment>
<proteinExistence type="inferred from homology"/>
<gene>
    <name evidence="8" type="ORF">FHX37_0243</name>
</gene>
<dbReference type="Pfam" id="PF04138">
    <property type="entry name" value="GtrA_DPMS_TM"/>
    <property type="match status" value="1"/>
</dbReference>
<keyword evidence="5 6" id="KW-0472">Membrane</keyword>
<comment type="caution">
    <text evidence="8">The sequence shown here is derived from an EMBL/GenBank/DDBJ whole genome shotgun (WGS) entry which is preliminary data.</text>
</comment>
<keyword evidence="4 6" id="KW-1133">Transmembrane helix</keyword>
<evidence type="ECO:0000256" key="2">
    <source>
        <dbReference type="ARBA" id="ARBA00009399"/>
    </source>
</evidence>
<comment type="subcellular location">
    <subcellularLocation>
        <location evidence="1">Membrane</location>
        <topology evidence="1">Multi-pass membrane protein</topology>
    </subcellularLocation>
</comment>
<sequence length="155" mass="16983">MRLATALYRRLLRLLPELARFGTVGAAGYVTQVVVTNLLWWGTELPTLVGQGAGTLLATLVAFLGNRFWTFGHRARTGLMREYARFFVMNGIGIALQLGCVGVAVYVLGFSGPLATNIAGNIIGVGLGTLFRFWSYRTWVFPEHSPVPTPQEEHA</sequence>
<evidence type="ECO:0000256" key="5">
    <source>
        <dbReference type="ARBA" id="ARBA00023136"/>
    </source>
</evidence>
<feature type="transmembrane region" description="Helical" evidence="6">
    <location>
        <begin position="48"/>
        <end position="65"/>
    </location>
</feature>
<evidence type="ECO:0000256" key="3">
    <source>
        <dbReference type="ARBA" id="ARBA00022692"/>
    </source>
</evidence>
<dbReference type="InterPro" id="IPR007267">
    <property type="entry name" value="GtrA_DPMS_TM"/>
</dbReference>
<evidence type="ECO:0000256" key="4">
    <source>
        <dbReference type="ARBA" id="ARBA00022989"/>
    </source>
</evidence>
<dbReference type="PANTHER" id="PTHR38459">
    <property type="entry name" value="PROPHAGE BACTOPRENOL-LINKED GLUCOSE TRANSLOCASE HOMOLOG"/>
    <property type="match status" value="1"/>
</dbReference>
<dbReference type="OrthoDB" id="9807815at2"/>
<evidence type="ECO:0000256" key="1">
    <source>
        <dbReference type="ARBA" id="ARBA00004141"/>
    </source>
</evidence>
<feature type="transmembrane region" description="Helical" evidence="6">
    <location>
        <begin position="114"/>
        <end position="134"/>
    </location>
</feature>
<evidence type="ECO:0000256" key="6">
    <source>
        <dbReference type="SAM" id="Phobius"/>
    </source>
</evidence>
<reference evidence="8 9" key="1">
    <citation type="submission" date="2019-06" db="EMBL/GenBank/DDBJ databases">
        <title>Sequencing the genomes of 1000 actinobacteria strains.</title>
        <authorList>
            <person name="Klenk H.-P."/>
        </authorList>
    </citation>
    <scope>NUCLEOTIDE SEQUENCE [LARGE SCALE GENOMIC DNA]</scope>
    <source>
        <strain evidence="8 9">DSM 45015</strain>
    </source>
</reference>
<feature type="transmembrane region" description="Helical" evidence="6">
    <location>
        <begin position="21"/>
        <end position="42"/>
    </location>
</feature>
<protein>
    <submittedName>
        <fullName evidence="8">Putative flippase GtrA</fullName>
    </submittedName>
</protein>
<accession>A0A543NEX4</accession>
<dbReference type="AlphaFoldDB" id="A0A543NEX4"/>
<feature type="domain" description="GtrA/DPMS transmembrane" evidence="7">
    <location>
        <begin position="20"/>
        <end position="141"/>
    </location>
</feature>
<dbReference type="EMBL" id="VFQC01000001">
    <property type="protein sequence ID" value="TQN30366.1"/>
    <property type="molecule type" value="Genomic_DNA"/>
</dbReference>
<name>A0A543NEX4_9ACTN</name>
<keyword evidence="9" id="KW-1185">Reference proteome</keyword>
<keyword evidence="3 6" id="KW-0812">Transmembrane</keyword>
<dbReference type="Proteomes" id="UP000317422">
    <property type="component" value="Unassembled WGS sequence"/>
</dbReference>
<dbReference type="GO" id="GO:0005886">
    <property type="term" value="C:plasma membrane"/>
    <property type="evidence" value="ECO:0007669"/>
    <property type="project" value="TreeGrafter"/>
</dbReference>
<dbReference type="RefSeq" id="WP_141921635.1">
    <property type="nucleotide sequence ID" value="NZ_VFQC01000001.1"/>
</dbReference>
<evidence type="ECO:0000313" key="8">
    <source>
        <dbReference type="EMBL" id="TQN30366.1"/>
    </source>
</evidence>
<dbReference type="GO" id="GO:0000271">
    <property type="term" value="P:polysaccharide biosynthetic process"/>
    <property type="evidence" value="ECO:0007669"/>
    <property type="project" value="InterPro"/>
</dbReference>
<evidence type="ECO:0000313" key="9">
    <source>
        <dbReference type="Proteomes" id="UP000317422"/>
    </source>
</evidence>
<dbReference type="InterPro" id="IPR051401">
    <property type="entry name" value="GtrA_CellWall_Glycosyl"/>
</dbReference>
<evidence type="ECO:0000259" key="7">
    <source>
        <dbReference type="Pfam" id="PF04138"/>
    </source>
</evidence>
<organism evidence="8 9">
    <name type="scientific">Haloactinospora alba</name>
    <dbReference type="NCBI Taxonomy" id="405555"/>
    <lineage>
        <taxon>Bacteria</taxon>
        <taxon>Bacillati</taxon>
        <taxon>Actinomycetota</taxon>
        <taxon>Actinomycetes</taxon>
        <taxon>Streptosporangiales</taxon>
        <taxon>Nocardiopsidaceae</taxon>
        <taxon>Haloactinospora</taxon>
    </lineage>
</organism>
<dbReference type="PANTHER" id="PTHR38459:SF1">
    <property type="entry name" value="PROPHAGE BACTOPRENOL-LINKED GLUCOSE TRANSLOCASE HOMOLOG"/>
    <property type="match status" value="1"/>
</dbReference>